<dbReference type="GO" id="GO:0051315">
    <property type="term" value="P:attachment of mitotic spindle microtubules to kinetochore"/>
    <property type="evidence" value="ECO:0007669"/>
    <property type="project" value="UniProtKB-ARBA"/>
</dbReference>
<dbReference type="InterPro" id="IPR048491">
    <property type="entry name" value="XMAP215_CLASP_TOG"/>
</dbReference>
<dbReference type="Pfam" id="PF21042">
    <property type="entry name" value="Stu2_CTS"/>
    <property type="match status" value="1"/>
</dbReference>
<evidence type="ECO:0000256" key="8">
    <source>
        <dbReference type="SAM" id="MobiDB-lite"/>
    </source>
</evidence>
<keyword evidence="11" id="KW-1185">Reference proteome</keyword>
<keyword evidence="7" id="KW-0175">Coiled coil</keyword>
<comment type="subcellular location">
    <subcellularLocation>
        <location evidence="1">Cytoplasm</location>
        <location evidence="1">Cytoskeleton</location>
        <location evidence="1">Microtubule organizing center</location>
        <location evidence="1">Spindle pole body</location>
    </subcellularLocation>
</comment>
<proteinExistence type="inferred from homology"/>
<evidence type="ECO:0000256" key="4">
    <source>
        <dbReference type="ARBA" id="ARBA00023212"/>
    </source>
</evidence>
<evidence type="ECO:0000313" key="10">
    <source>
        <dbReference type="EMBL" id="KAH3685138.1"/>
    </source>
</evidence>
<feature type="coiled-coil region" evidence="7">
    <location>
        <begin position="641"/>
        <end position="768"/>
    </location>
</feature>
<dbReference type="PANTHER" id="PTHR12609">
    <property type="entry name" value="MICROTUBULE ASSOCIATED PROTEIN XMAP215"/>
    <property type="match status" value="1"/>
</dbReference>
<dbReference type="PROSITE" id="PS50077">
    <property type="entry name" value="HEAT_REPEAT"/>
    <property type="match status" value="1"/>
</dbReference>
<feature type="compositionally biased region" description="Polar residues" evidence="8">
    <location>
        <begin position="780"/>
        <end position="820"/>
    </location>
</feature>
<reference evidence="10" key="1">
    <citation type="journal article" date="2021" name="Open Biol.">
        <title>Shared evolutionary footprints suggest mitochondrial oxidative damage underlies multiple complex I losses in fungi.</title>
        <authorList>
            <person name="Schikora-Tamarit M.A."/>
            <person name="Marcet-Houben M."/>
            <person name="Nosek J."/>
            <person name="Gabaldon T."/>
        </authorList>
    </citation>
    <scope>NUCLEOTIDE SEQUENCE</scope>
    <source>
        <strain evidence="10">CBS2887</strain>
    </source>
</reference>
<dbReference type="GO" id="GO:0051010">
    <property type="term" value="F:microtubule plus-end binding"/>
    <property type="evidence" value="ECO:0007669"/>
    <property type="project" value="InterPro"/>
</dbReference>
<dbReference type="InterPro" id="IPR048492">
    <property type="entry name" value="Stu2_CTS"/>
</dbReference>
<feature type="region of interest" description="Disordered" evidence="8">
    <location>
        <begin position="507"/>
        <end position="640"/>
    </location>
</feature>
<gene>
    <name evidence="10" type="ORF">WICPIJ_003905</name>
</gene>
<dbReference type="GO" id="GO:0000776">
    <property type="term" value="C:kinetochore"/>
    <property type="evidence" value="ECO:0007669"/>
    <property type="project" value="UniProtKB-ARBA"/>
</dbReference>
<protein>
    <recommendedName>
        <fullName evidence="9">TOG domain-containing protein</fullName>
    </recommendedName>
</protein>
<dbReference type="GO" id="GO:1990498">
    <property type="term" value="C:mitotic spindle microtubule"/>
    <property type="evidence" value="ECO:0007669"/>
    <property type="project" value="UniProtKB-ARBA"/>
</dbReference>
<dbReference type="InterPro" id="IPR021133">
    <property type="entry name" value="HEAT_type_2"/>
</dbReference>
<dbReference type="GO" id="GO:0030951">
    <property type="term" value="P:establishment or maintenance of microtubule cytoskeleton polarity"/>
    <property type="evidence" value="ECO:0007669"/>
    <property type="project" value="InterPro"/>
</dbReference>
<evidence type="ECO:0000256" key="6">
    <source>
        <dbReference type="PROSITE-ProRule" id="PRU00103"/>
    </source>
</evidence>
<dbReference type="SUPFAM" id="SSF48371">
    <property type="entry name" value="ARM repeat"/>
    <property type="match status" value="1"/>
</dbReference>
<evidence type="ECO:0000313" key="11">
    <source>
        <dbReference type="Proteomes" id="UP000774326"/>
    </source>
</evidence>
<sequence length="903" mass="100503">MAEEPDYSTLPLEDRLVHKLWKARLEAYQEITNSFQKTPNEQSEVFRPYLSQPDIFKKIVTDSNVVAQEAGIAALNALLEFAGTNAAVRLRSAVIPALCEKGLSSARANTKQKTIDCLLWFVDLDTPDPVIELMVPSLSAKLPKLVSGTVKALVDIYSNFGAKVVSPKLVLPSLPKLFSHADRTVRAETSNLTVELFKWMGPSLEQILFAELKPVQQKDLTTAFDKVKDIKPTQIRFLKSQRDAMEQEQASGDNADAGDNGDGDVVMGDSDEPQNMDPYDLMDPVDVLSKIPEDLSAKVSVTKWKERVEALTEVDEILKKVIKLADADYTDLVRTLAKCIKDVNVQVVTLAANCIEYISKGLRERFHKYYTIVLNPLLERLKEKKQSVLDSLNGALDATFQSSSLSDILEETLVALKHKTPQVRLASSQFLVRCLRETTVAPKRPEVESIITTAIKLAGDTLADVRNNAFQIIGTLMKITGERELNSYLESVDDIKKKKIQEAFESAEVKAKTSAPKPKPLPAPNSKLAAKPTGTIRSSTGGASSDAAKRKSITRPTATTSATATATSNSISGLKKKLPPQSSIPSKRPPTSPLKTETLPRNTLLSGRGLTGRQLQSVPATQSAPQPPQQQQQSVYDRGLSDAERQELEDLRREKYKWQQEREEVNWKLNDSMHERTKLMDQVRMLETKVEKMSLQYTEGAVSMKSLETKLQRSQSDLEISRLKISQLESEIQLLKKQRTSALSQSDLEISRLKISQLESEIQLLKKQRTSALYSSSFSQSGAYDTSSRFAPLQESNSLRPSETYPSEPSNINSASSLDSLDQRVGTLTIDPEQKENTGTEYQSNVFSNSTNGYNSTRLSTKLDTNDESWKRAALVTSQLKARIEEMKAKNRMSRTNFSRGEY</sequence>
<dbReference type="GO" id="GO:0000022">
    <property type="term" value="P:mitotic spindle elongation"/>
    <property type="evidence" value="ECO:0007669"/>
    <property type="project" value="UniProtKB-ARBA"/>
</dbReference>
<reference evidence="10" key="2">
    <citation type="submission" date="2021-01" db="EMBL/GenBank/DDBJ databases">
        <authorList>
            <person name="Schikora-Tamarit M.A."/>
        </authorList>
    </citation>
    <scope>NUCLEOTIDE SEQUENCE</scope>
    <source>
        <strain evidence="10">CBS2887</strain>
    </source>
</reference>
<dbReference type="Gene3D" id="1.25.10.10">
    <property type="entry name" value="Leucine-rich Repeat Variant"/>
    <property type="match status" value="2"/>
</dbReference>
<feature type="domain" description="TOG" evidence="9">
    <location>
        <begin position="1"/>
        <end position="233"/>
    </location>
</feature>
<dbReference type="InterPro" id="IPR011989">
    <property type="entry name" value="ARM-like"/>
</dbReference>
<evidence type="ECO:0000256" key="7">
    <source>
        <dbReference type="SAM" id="Coils"/>
    </source>
</evidence>
<comment type="caution">
    <text evidence="10">The sequence shown here is derived from an EMBL/GenBank/DDBJ whole genome shotgun (WGS) entry which is preliminary data.</text>
</comment>
<dbReference type="GO" id="GO:0044732">
    <property type="term" value="C:mitotic spindle pole body"/>
    <property type="evidence" value="ECO:0007669"/>
    <property type="project" value="UniProtKB-ARBA"/>
</dbReference>
<feature type="region of interest" description="Disordered" evidence="8">
    <location>
        <begin position="780"/>
        <end position="853"/>
    </location>
</feature>
<feature type="compositionally biased region" description="Polar residues" evidence="8">
    <location>
        <begin position="593"/>
        <end position="605"/>
    </location>
</feature>
<feature type="compositionally biased region" description="Low complexity" evidence="8">
    <location>
        <begin position="616"/>
        <end position="635"/>
    </location>
</feature>
<dbReference type="Pfam" id="PF21041">
    <property type="entry name" value="XMAP215_CLASP_TOG"/>
    <property type="match status" value="2"/>
</dbReference>
<dbReference type="EMBL" id="JAEUBG010002137">
    <property type="protein sequence ID" value="KAH3685138.1"/>
    <property type="molecule type" value="Genomic_DNA"/>
</dbReference>
<dbReference type="GO" id="GO:0061863">
    <property type="term" value="F:microtubule plus end polymerase"/>
    <property type="evidence" value="ECO:0007669"/>
    <property type="project" value="InterPro"/>
</dbReference>
<dbReference type="InterPro" id="IPR034085">
    <property type="entry name" value="TOG"/>
</dbReference>
<evidence type="ECO:0000256" key="1">
    <source>
        <dbReference type="ARBA" id="ARBA00004317"/>
    </source>
</evidence>
<accession>A0A9P8Q6Q7</accession>
<organism evidence="10 11">
    <name type="scientific">Wickerhamomyces pijperi</name>
    <name type="common">Yeast</name>
    <name type="synonym">Pichia pijperi</name>
    <dbReference type="NCBI Taxonomy" id="599730"/>
    <lineage>
        <taxon>Eukaryota</taxon>
        <taxon>Fungi</taxon>
        <taxon>Dikarya</taxon>
        <taxon>Ascomycota</taxon>
        <taxon>Saccharomycotina</taxon>
        <taxon>Saccharomycetes</taxon>
        <taxon>Phaffomycetales</taxon>
        <taxon>Wickerhamomycetaceae</taxon>
        <taxon>Wickerhamomyces</taxon>
    </lineage>
</organism>
<keyword evidence="2" id="KW-0963">Cytoplasm</keyword>
<evidence type="ECO:0000256" key="3">
    <source>
        <dbReference type="ARBA" id="ARBA00022737"/>
    </source>
</evidence>
<comment type="similarity">
    <text evidence="5">Belongs to the TOG/XMAP215 family.</text>
</comment>
<evidence type="ECO:0000256" key="2">
    <source>
        <dbReference type="ARBA" id="ARBA00022490"/>
    </source>
</evidence>
<keyword evidence="4" id="KW-0206">Cytoskeleton</keyword>
<feature type="compositionally biased region" description="Low complexity" evidence="8">
    <location>
        <begin position="557"/>
        <end position="568"/>
    </location>
</feature>
<dbReference type="GO" id="GO:0099070">
    <property type="term" value="C:static microtubule bundle"/>
    <property type="evidence" value="ECO:0007669"/>
    <property type="project" value="UniProtKB-ARBA"/>
</dbReference>
<feature type="repeat" description="HEAT" evidence="6">
    <location>
        <begin position="450"/>
        <end position="488"/>
    </location>
</feature>
<dbReference type="OrthoDB" id="205662at2759"/>
<dbReference type="AlphaFoldDB" id="A0A9P8Q6Q7"/>
<feature type="compositionally biased region" description="Polar residues" evidence="8">
    <location>
        <begin position="839"/>
        <end position="853"/>
    </location>
</feature>
<feature type="domain" description="TOG" evidence="9">
    <location>
        <begin position="280"/>
        <end position="513"/>
    </location>
</feature>
<dbReference type="GO" id="GO:0005881">
    <property type="term" value="C:cytoplasmic microtubule"/>
    <property type="evidence" value="ECO:0007669"/>
    <property type="project" value="UniProtKB-ARBA"/>
</dbReference>
<dbReference type="InterPro" id="IPR016024">
    <property type="entry name" value="ARM-type_fold"/>
</dbReference>
<dbReference type="SMART" id="SM01349">
    <property type="entry name" value="TOG"/>
    <property type="match status" value="2"/>
</dbReference>
<name>A0A9P8Q6Q7_WICPI</name>
<evidence type="ECO:0000259" key="9">
    <source>
        <dbReference type="SMART" id="SM01349"/>
    </source>
</evidence>
<dbReference type="InterPro" id="IPR045110">
    <property type="entry name" value="XMAP215"/>
</dbReference>
<dbReference type="GO" id="GO:1990571">
    <property type="term" value="P:meiotic centromere clustering"/>
    <property type="evidence" value="ECO:0007669"/>
    <property type="project" value="UniProtKB-ARBA"/>
</dbReference>
<feature type="compositionally biased region" description="Low complexity" evidence="8">
    <location>
        <begin position="251"/>
        <end position="262"/>
    </location>
</feature>
<dbReference type="FunFam" id="1.25.10.10:FF:000019">
    <property type="entry name" value="Cytoskeleton-associated protein 5"/>
    <property type="match status" value="1"/>
</dbReference>
<dbReference type="GO" id="GO:0046785">
    <property type="term" value="P:microtubule polymerization"/>
    <property type="evidence" value="ECO:0007669"/>
    <property type="project" value="InterPro"/>
</dbReference>
<evidence type="ECO:0000256" key="5">
    <source>
        <dbReference type="ARBA" id="ARBA00025722"/>
    </source>
</evidence>
<dbReference type="Proteomes" id="UP000774326">
    <property type="component" value="Unassembled WGS sequence"/>
</dbReference>
<feature type="region of interest" description="Disordered" evidence="8">
    <location>
        <begin position="241"/>
        <end position="262"/>
    </location>
</feature>
<keyword evidence="3" id="KW-0677">Repeat</keyword>